<dbReference type="Proteomes" id="UP000271974">
    <property type="component" value="Unassembled WGS sequence"/>
</dbReference>
<keyword evidence="2" id="KW-1185">Reference proteome</keyword>
<evidence type="ECO:0000313" key="2">
    <source>
        <dbReference type="Proteomes" id="UP000271974"/>
    </source>
</evidence>
<dbReference type="EMBL" id="RQTK01000119">
    <property type="protein sequence ID" value="RUS87116.1"/>
    <property type="molecule type" value="Genomic_DNA"/>
</dbReference>
<dbReference type="AlphaFoldDB" id="A0A433TZW2"/>
<evidence type="ECO:0000313" key="1">
    <source>
        <dbReference type="EMBL" id="RUS87116.1"/>
    </source>
</evidence>
<organism evidence="1 2">
    <name type="scientific">Elysia chlorotica</name>
    <name type="common">Eastern emerald elysia</name>
    <name type="synonym">Sea slug</name>
    <dbReference type="NCBI Taxonomy" id="188477"/>
    <lineage>
        <taxon>Eukaryota</taxon>
        <taxon>Metazoa</taxon>
        <taxon>Spiralia</taxon>
        <taxon>Lophotrochozoa</taxon>
        <taxon>Mollusca</taxon>
        <taxon>Gastropoda</taxon>
        <taxon>Heterobranchia</taxon>
        <taxon>Euthyneura</taxon>
        <taxon>Panpulmonata</taxon>
        <taxon>Sacoglossa</taxon>
        <taxon>Placobranchoidea</taxon>
        <taxon>Plakobranchidae</taxon>
        <taxon>Elysia</taxon>
    </lineage>
</organism>
<comment type="caution">
    <text evidence="1">The sequence shown here is derived from an EMBL/GenBank/DDBJ whole genome shotgun (WGS) entry which is preliminary data.</text>
</comment>
<protein>
    <submittedName>
        <fullName evidence="1">Uncharacterized protein</fullName>
    </submittedName>
</protein>
<accession>A0A433TZW2</accession>
<gene>
    <name evidence="1" type="ORF">EGW08_005116</name>
</gene>
<name>A0A433TZW2_ELYCH</name>
<proteinExistence type="predicted"/>
<sequence length="209" mass="22664">METIGQGIPNGAPYHEQVMAVTGLISYRKAPWSSGVMMSSVIVTAKPVQILLDTVMPIPSMGNSRGPPTAASHWCGTRDERLATVQGLPSLDTTAEAIGSVQGFPGGHGQALLIDPRLRSWFVGFSMSRHQLGFIVDGSQEYHLTILLTAKTKTGQVYQDFFLSRSHDTDPGSGEQGGQMVLLLEMLLKPYLTWQPMLGLLRGGDIHFV</sequence>
<reference evidence="1 2" key="1">
    <citation type="submission" date="2019-01" db="EMBL/GenBank/DDBJ databases">
        <title>A draft genome assembly of the solar-powered sea slug Elysia chlorotica.</title>
        <authorList>
            <person name="Cai H."/>
            <person name="Li Q."/>
            <person name="Fang X."/>
            <person name="Li J."/>
            <person name="Curtis N.E."/>
            <person name="Altenburger A."/>
            <person name="Shibata T."/>
            <person name="Feng M."/>
            <person name="Maeda T."/>
            <person name="Schwartz J.A."/>
            <person name="Shigenobu S."/>
            <person name="Lundholm N."/>
            <person name="Nishiyama T."/>
            <person name="Yang H."/>
            <person name="Hasebe M."/>
            <person name="Li S."/>
            <person name="Pierce S.K."/>
            <person name="Wang J."/>
        </authorList>
    </citation>
    <scope>NUCLEOTIDE SEQUENCE [LARGE SCALE GENOMIC DNA]</scope>
    <source>
        <strain evidence="1">EC2010</strain>
        <tissue evidence="1">Whole organism of an adult</tissue>
    </source>
</reference>